<name>A0ACB1AMT4_MELEN</name>
<evidence type="ECO:0000313" key="2">
    <source>
        <dbReference type="Proteomes" id="UP001497535"/>
    </source>
</evidence>
<organism evidence="1 2">
    <name type="scientific">Meloidogyne enterolobii</name>
    <name type="common">Root-knot nematode worm</name>
    <name type="synonym">Meloidogyne mayaguensis</name>
    <dbReference type="NCBI Taxonomy" id="390850"/>
    <lineage>
        <taxon>Eukaryota</taxon>
        <taxon>Metazoa</taxon>
        <taxon>Ecdysozoa</taxon>
        <taxon>Nematoda</taxon>
        <taxon>Chromadorea</taxon>
        <taxon>Rhabditida</taxon>
        <taxon>Tylenchina</taxon>
        <taxon>Tylenchomorpha</taxon>
        <taxon>Tylenchoidea</taxon>
        <taxon>Meloidogynidae</taxon>
        <taxon>Meloidogyninae</taxon>
        <taxon>Meloidogyne</taxon>
    </lineage>
</organism>
<accession>A0ACB1AMT4</accession>
<sequence>MELRHSFIRKWHLKKLKTKLKQKYEKNKILKLILKLINIIKFLKTIWQNYNLILFRKKSKIRKILERRKTDFKVGKRIYINWWKYKI</sequence>
<dbReference type="Proteomes" id="UP001497535">
    <property type="component" value="Unassembled WGS sequence"/>
</dbReference>
<gene>
    <name evidence="1" type="ORF">MENTE1834_LOCUS39255</name>
</gene>
<comment type="caution">
    <text evidence="1">The sequence shown here is derived from an EMBL/GenBank/DDBJ whole genome shotgun (WGS) entry which is preliminary data.</text>
</comment>
<protein>
    <submittedName>
        <fullName evidence="1">Uncharacterized protein</fullName>
    </submittedName>
</protein>
<proteinExistence type="predicted"/>
<reference evidence="1" key="1">
    <citation type="submission" date="2023-11" db="EMBL/GenBank/DDBJ databases">
        <authorList>
            <person name="Poullet M."/>
        </authorList>
    </citation>
    <scope>NUCLEOTIDE SEQUENCE</scope>
    <source>
        <strain evidence="1">E1834</strain>
    </source>
</reference>
<dbReference type="EMBL" id="CAVMJV010000088">
    <property type="protein sequence ID" value="CAK5091418.1"/>
    <property type="molecule type" value="Genomic_DNA"/>
</dbReference>
<evidence type="ECO:0000313" key="1">
    <source>
        <dbReference type="EMBL" id="CAK5091418.1"/>
    </source>
</evidence>
<keyword evidence="2" id="KW-1185">Reference proteome</keyword>